<reference evidence="14 15" key="1">
    <citation type="submission" date="2016-09" db="EMBL/GenBank/DDBJ databases">
        <title>Genome-resolved meta-omics ties microbial dynamics to process performance in biotechnology for thiocyanate degradation.</title>
        <authorList>
            <person name="Kantor R.S."/>
            <person name="Huddy R.J."/>
            <person name="Iyer R."/>
            <person name="Thomas B.C."/>
            <person name="Brown C.T."/>
            <person name="Anantharaman K."/>
            <person name="Tringe S."/>
            <person name="Hettich R.L."/>
            <person name="Harrison S.T."/>
            <person name="Banfield J.F."/>
        </authorList>
    </citation>
    <scope>NUCLEOTIDE SEQUENCE [LARGE SCALE GENOMIC DNA]</scope>
    <source>
        <strain evidence="14">59-99</strain>
    </source>
</reference>
<dbReference type="PANTHER" id="PTHR30069">
    <property type="entry name" value="TONB-DEPENDENT OUTER MEMBRANE RECEPTOR"/>
    <property type="match status" value="1"/>
</dbReference>
<evidence type="ECO:0000256" key="2">
    <source>
        <dbReference type="ARBA" id="ARBA00022448"/>
    </source>
</evidence>
<dbReference type="InterPro" id="IPR036942">
    <property type="entry name" value="Beta-barrel_TonB_sf"/>
</dbReference>
<evidence type="ECO:0000256" key="1">
    <source>
        <dbReference type="ARBA" id="ARBA00004571"/>
    </source>
</evidence>
<keyword evidence="9 10" id="KW-0998">Cell outer membrane</keyword>
<proteinExistence type="inferred from homology"/>
<accession>A0A1M3L5H0</accession>
<evidence type="ECO:0000256" key="5">
    <source>
        <dbReference type="ARBA" id="ARBA00022729"/>
    </source>
</evidence>
<protein>
    <recommendedName>
        <fullName evidence="16">TonB-dependent receptor</fullName>
    </recommendedName>
</protein>
<sequence>MIDATTGQPIYGVRARVKAQKLSAFTNDDGWFRISNVKGDSVTVTISGMGWNDVERRMGTAAPDERPIPVTSTAKNVGDIIVYGAARRAQKLTEAPAAISTVSPMELERASSHGSLAKTMETMPGVDVVQSGSNDFNVNARGFNNSINRRTLVLIDGRDPSTPLINLNEWNSMSSILSDIASIEVVRGPGSALYGQNAYNGVVNIRTTDPRDVQGTRISLTGGEWETYRASIRHAGTFGDFAYKINLGASHQLNYSLTSRMRDSSKPNLGLEYPGLSFDVRPLTDEQRRPFLYVGTARLDYDLDPTSRLVLEGGFSASGNEMYVNQTGRLLVQRVEKPFARLAYNSEHINVQGLWQRRNTPNAQLVFNAAATSLELSDVLGIDAQYNNTAMDGDLRYIFGVQAEHQDVSSPLQGDAVSLISPDRVKADFYGAYGQLEYRIVPTLSAVVAARVDGSQLFSTQFSPKVGLVWEPIAKQTFRLTLNRSFLRPSYTDLYRRSPAGLPVNLARVDSLVNAAVSQAAGREVDANLNLGTAVRQFNLGNADLKPETALSLELGYKGQVNKDIFVTVDAYYNQRKNLISAPLGGLAPSVYAPIRSNTGDAGLNRIGDSVLAAELGKINPAFMSRLATYEGGPALVIAPTNIAVVDEYGVELGVNYYVTNELLLTGNYSWLDINVRENDVPSQKILPNTSKNRVNIGLEYSRPNQFDAGIMVRYVEGFRWIAGLFEGSVPSYTVVNLNAGVYVMNDLRVSVNIFNLLDNYHYEIFGGTMLRRQATATVTYSF</sequence>
<evidence type="ECO:0000259" key="13">
    <source>
        <dbReference type="Pfam" id="PF07715"/>
    </source>
</evidence>
<dbReference type="PANTHER" id="PTHR30069:SF29">
    <property type="entry name" value="HEMOGLOBIN AND HEMOGLOBIN-HAPTOGLOBIN-BINDING PROTEIN 1-RELATED"/>
    <property type="match status" value="1"/>
</dbReference>
<name>A0A1M3L5H0_9BACT</name>
<gene>
    <name evidence="14" type="ORF">BGO89_04295</name>
</gene>
<comment type="subcellular location">
    <subcellularLocation>
        <location evidence="1 10">Cell outer membrane</location>
        <topology evidence="1 10">Multi-pass membrane protein</topology>
    </subcellularLocation>
</comment>
<dbReference type="Pfam" id="PF00593">
    <property type="entry name" value="TonB_dep_Rec_b-barrel"/>
    <property type="match status" value="1"/>
</dbReference>
<evidence type="ECO:0000256" key="10">
    <source>
        <dbReference type="PROSITE-ProRule" id="PRU01360"/>
    </source>
</evidence>
<dbReference type="Pfam" id="PF07715">
    <property type="entry name" value="Plug"/>
    <property type="match status" value="1"/>
</dbReference>
<evidence type="ECO:0000256" key="8">
    <source>
        <dbReference type="ARBA" id="ARBA00023170"/>
    </source>
</evidence>
<keyword evidence="3 10" id="KW-1134">Transmembrane beta strand</keyword>
<organism evidence="14 15">
    <name type="scientific">Candidatus Kapaibacterium thiocyanatum</name>
    <dbReference type="NCBI Taxonomy" id="1895771"/>
    <lineage>
        <taxon>Bacteria</taxon>
        <taxon>Pseudomonadati</taxon>
        <taxon>Candidatus Kapaibacteriota</taxon>
        <taxon>Candidatus Kapaibacteriia</taxon>
        <taxon>Candidatus Kapaibacteriales</taxon>
        <taxon>Candidatus Kapaibacteriaceae</taxon>
        <taxon>Candidatus Kapaibacterium</taxon>
    </lineage>
</organism>
<dbReference type="InterPro" id="IPR039426">
    <property type="entry name" value="TonB-dep_rcpt-like"/>
</dbReference>
<feature type="domain" description="TonB-dependent receptor-like beta-barrel" evidence="12">
    <location>
        <begin position="288"/>
        <end position="757"/>
    </location>
</feature>
<dbReference type="EMBL" id="MKVH01000003">
    <property type="protein sequence ID" value="OJX60790.1"/>
    <property type="molecule type" value="Genomic_DNA"/>
</dbReference>
<keyword evidence="5" id="KW-0732">Signal</keyword>
<dbReference type="SUPFAM" id="SSF49464">
    <property type="entry name" value="Carboxypeptidase regulatory domain-like"/>
    <property type="match status" value="1"/>
</dbReference>
<evidence type="ECO:0000256" key="7">
    <source>
        <dbReference type="ARBA" id="ARBA00023136"/>
    </source>
</evidence>
<keyword evidence="4 10" id="KW-0812">Transmembrane</keyword>
<dbReference type="GO" id="GO:0009279">
    <property type="term" value="C:cell outer membrane"/>
    <property type="evidence" value="ECO:0007669"/>
    <property type="project" value="UniProtKB-SubCell"/>
</dbReference>
<keyword evidence="6 11" id="KW-0798">TonB box</keyword>
<evidence type="ECO:0000256" key="4">
    <source>
        <dbReference type="ARBA" id="ARBA00022692"/>
    </source>
</evidence>
<keyword evidence="2 10" id="KW-0813">Transport</keyword>
<dbReference type="GO" id="GO:0015344">
    <property type="term" value="F:siderophore uptake transmembrane transporter activity"/>
    <property type="evidence" value="ECO:0007669"/>
    <property type="project" value="TreeGrafter"/>
</dbReference>
<dbReference type="Proteomes" id="UP000184233">
    <property type="component" value="Unassembled WGS sequence"/>
</dbReference>
<dbReference type="CDD" id="cd01347">
    <property type="entry name" value="ligand_gated_channel"/>
    <property type="match status" value="1"/>
</dbReference>
<evidence type="ECO:0000256" key="11">
    <source>
        <dbReference type="RuleBase" id="RU003357"/>
    </source>
</evidence>
<evidence type="ECO:0000313" key="14">
    <source>
        <dbReference type="EMBL" id="OJX60790.1"/>
    </source>
</evidence>
<keyword evidence="8" id="KW-0675">Receptor</keyword>
<comment type="similarity">
    <text evidence="10 11">Belongs to the TonB-dependent receptor family.</text>
</comment>
<evidence type="ECO:0000256" key="3">
    <source>
        <dbReference type="ARBA" id="ARBA00022452"/>
    </source>
</evidence>
<dbReference type="InterPro" id="IPR012910">
    <property type="entry name" value="Plug_dom"/>
</dbReference>
<comment type="caution">
    <text evidence="14">The sequence shown here is derived from an EMBL/GenBank/DDBJ whole genome shotgun (WGS) entry which is preliminary data.</text>
</comment>
<evidence type="ECO:0000313" key="15">
    <source>
        <dbReference type="Proteomes" id="UP000184233"/>
    </source>
</evidence>
<evidence type="ECO:0000256" key="9">
    <source>
        <dbReference type="ARBA" id="ARBA00023237"/>
    </source>
</evidence>
<feature type="domain" description="TonB-dependent receptor plug" evidence="13">
    <location>
        <begin position="92"/>
        <end position="202"/>
    </location>
</feature>
<dbReference type="InterPro" id="IPR000531">
    <property type="entry name" value="Beta-barrel_TonB"/>
</dbReference>
<dbReference type="InterPro" id="IPR008969">
    <property type="entry name" value="CarboxyPept-like_regulatory"/>
</dbReference>
<dbReference type="Gene3D" id="2.170.130.10">
    <property type="entry name" value="TonB-dependent receptor, plug domain"/>
    <property type="match status" value="1"/>
</dbReference>
<dbReference type="GO" id="GO:0044718">
    <property type="term" value="P:siderophore transmembrane transport"/>
    <property type="evidence" value="ECO:0007669"/>
    <property type="project" value="TreeGrafter"/>
</dbReference>
<dbReference type="Gene3D" id="2.40.170.20">
    <property type="entry name" value="TonB-dependent receptor, beta-barrel domain"/>
    <property type="match status" value="1"/>
</dbReference>
<dbReference type="PROSITE" id="PS52016">
    <property type="entry name" value="TONB_DEPENDENT_REC_3"/>
    <property type="match status" value="1"/>
</dbReference>
<evidence type="ECO:0008006" key="16">
    <source>
        <dbReference type="Google" id="ProtNLM"/>
    </source>
</evidence>
<evidence type="ECO:0000259" key="12">
    <source>
        <dbReference type="Pfam" id="PF00593"/>
    </source>
</evidence>
<dbReference type="InterPro" id="IPR037066">
    <property type="entry name" value="Plug_dom_sf"/>
</dbReference>
<evidence type="ECO:0000256" key="6">
    <source>
        <dbReference type="ARBA" id="ARBA00023077"/>
    </source>
</evidence>
<dbReference type="STRING" id="1895771.BGO89_04295"/>
<dbReference type="AlphaFoldDB" id="A0A1M3L5H0"/>
<dbReference type="SUPFAM" id="SSF56935">
    <property type="entry name" value="Porins"/>
    <property type="match status" value="1"/>
</dbReference>
<keyword evidence="7 10" id="KW-0472">Membrane</keyword>